<comment type="caution">
    <text evidence="3">The sequence shown here is derived from an EMBL/GenBank/DDBJ whole genome shotgun (WGS) entry which is preliminary data.</text>
</comment>
<evidence type="ECO:0000256" key="1">
    <source>
        <dbReference type="SAM" id="SignalP"/>
    </source>
</evidence>
<dbReference type="RefSeq" id="WP_345724229.1">
    <property type="nucleotide sequence ID" value="NZ_BAABRU010000021.1"/>
</dbReference>
<dbReference type="Proteomes" id="UP001428290">
    <property type="component" value="Unassembled WGS sequence"/>
</dbReference>
<gene>
    <name evidence="3" type="ORF">Hgul01_04449</name>
</gene>
<sequence>MRLRFMLILMLMSGSLSFSLKPAAAQASLCFADVPGISNCISGRFLSYWQQNGGLAVFGYPLSPAQNETTANGTFTTQYFERQRFELHPELAAPYDVLLGRLGAEIYERNHGNWRNAPKTNPSTQGCLVFNETGRSVCEPFLSYWLNHGLLDGSLNAYEQSLSLLGLPLTEPRLEQNPDGDWVITQWFERARLEDHGPKGVLLGRLGAELKAQPAPSYPSEITALVDAINRQRSQAGLSSLTINPTLNQAAQIHSDDMARNNFFEHTGSDGSNAGQRMQRVGYTWRAWAENLAAGYTDAQAIIDAWMQSPGHRANILYADVSEIGVGIARNPNSEYQIYWTVNFGAR</sequence>
<organism evidence="3 4">
    <name type="scientific">Herpetosiphon gulosus</name>
    <dbReference type="NCBI Taxonomy" id="1973496"/>
    <lineage>
        <taxon>Bacteria</taxon>
        <taxon>Bacillati</taxon>
        <taxon>Chloroflexota</taxon>
        <taxon>Chloroflexia</taxon>
        <taxon>Herpetosiphonales</taxon>
        <taxon>Herpetosiphonaceae</taxon>
        <taxon>Herpetosiphon</taxon>
    </lineage>
</organism>
<dbReference type="PANTHER" id="PTHR31157">
    <property type="entry name" value="SCP DOMAIN-CONTAINING PROTEIN"/>
    <property type="match status" value="1"/>
</dbReference>
<dbReference type="Gene3D" id="3.40.33.10">
    <property type="entry name" value="CAP"/>
    <property type="match status" value="1"/>
</dbReference>
<dbReference type="PANTHER" id="PTHR31157:SF1">
    <property type="entry name" value="SCP DOMAIN-CONTAINING PROTEIN"/>
    <property type="match status" value="1"/>
</dbReference>
<dbReference type="InterPro" id="IPR014044">
    <property type="entry name" value="CAP_dom"/>
</dbReference>
<evidence type="ECO:0000259" key="2">
    <source>
        <dbReference type="SMART" id="SM00198"/>
    </source>
</evidence>
<name>A0ABP9X5J0_9CHLR</name>
<reference evidence="3 4" key="1">
    <citation type="submission" date="2024-02" db="EMBL/GenBank/DDBJ databases">
        <title>Herpetosiphon gulosus NBRC 112829.</title>
        <authorList>
            <person name="Ichikawa N."/>
            <person name="Katano-Makiyama Y."/>
            <person name="Hidaka K."/>
        </authorList>
    </citation>
    <scope>NUCLEOTIDE SEQUENCE [LARGE SCALE GENOMIC DNA]</scope>
    <source>
        <strain evidence="3 4">NBRC 112829</strain>
    </source>
</reference>
<dbReference type="EMBL" id="BAABRU010000021">
    <property type="protein sequence ID" value="GAA5530629.1"/>
    <property type="molecule type" value="Genomic_DNA"/>
</dbReference>
<dbReference type="SMART" id="SM00198">
    <property type="entry name" value="SCP"/>
    <property type="match status" value="1"/>
</dbReference>
<feature type="domain" description="SCP" evidence="2">
    <location>
        <begin position="220"/>
        <end position="345"/>
    </location>
</feature>
<keyword evidence="4" id="KW-1185">Reference proteome</keyword>
<dbReference type="Pfam" id="PF00188">
    <property type="entry name" value="CAP"/>
    <property type="match status" value="1"/>
</dbReference>
<dbReference type="InterPro" id="IPR035940">
    <property type="entry name" value="CAP_sf"/>
</dbReference>
<evidence type="ECO:0000313" key="3">
    <source>
        <dbReference type="EMBL" id="GAA5530629.1"/>
    </source>
</evidence>
<dbReference type="SUPFAM" id="SSF55797">
    <property type="entry name" value="PR-1-like"/>
    <property type="match status" value="1"/>
</dbReference>
<accession>A0ABP9X5J0</accession>
<feature type="signal peptide" evidence="1">
    <location>
        <begin position="1"/>
        <end position="24"/>
    </location>
</feature>
<dbReference type="CDD" id="cd05379">
    <property type="entry name" value="CAP_bacterial"/>
    <property type="match status" value="1"/>
</dbReference>
<protein>
    <recommendedName>
        <fullName evidence="2">SCP domain-containing protein</fullName>
    </recommendedName>
</protein>
<feature type="chain" id="PRO_5045825803" description="SCP domain-containing protein" evidence="1">
    <location>
        <begin position="25"/>
        <end position="347"/>
    </location>
</feature>
<keyword evidence="1" id="KW-0732">Signal</keyword>
<proteinExistence type="predicted"/>
<evidence type="ECO:0000313" key="4">
    <source>
        <dbReference type="Proteomes" id="UP001428290"/>
    </source>
</evidence>